<dbReference type="InterPro" id="IPR001806">
    <property type="entry name" value="Small_GTPase"/>
</dbReference>
<feature type="compositionally biased region" description="Acidic residues" evidence="3">
    <location>
        <begin position="454"/>
        <end position="468"/>
    </location>
</feature>
<feature type="compositionally biased region" description="Basic and acidic residues" evidence="3">
    <location>
        <begin position="515"/>
        <end position="538"/>
    </location>
</feature>
<evidence type="ECO:0000256" key="3">
    <source>
        <dbReference type="SAM" id="MobiDB-lite"/>
    </source>
</evidence>
<dbReference type="SMART" id="SM00173">
    <property type="entry name" value="RAS"/>
    <property type="match status" value="1"/>
</dbReference>
<feature type="compositionally biased region" description="Gly residues" evidence="3">
    <location>
        <begin position="495"/>
        <end position="504"/>
    </location>
</feature>
<evidence type="ECO:0000313" key="5">
    <source>
        <dbReference type="Proteomes" id="UP001212841"/>
    </source>
</evidence>
<keyword evidence="1" id="KW-0547">Nucleotide-binding</keyword>
<accession>A0AAD5S525</accession>
<dbReference type="InterPro" id="IPR003578">
    <property type="entry name" value="Small_GTPase_Rho"/>
</dbReference>
<dbReference type="Gene3D" id="3.40.50.300">
    <property type="entry name" value="P-loop containing nucleotide triphosphate hydrolases"/>
    <property type="match status" value="1"/>
</dbReference>
<sequence>MASRRPTRIVCVGDEGTGKTALQLVYSGAAFPQSHYPTVSDSYNTQHHSNPQHEVELIDTPGSEDLDRLRPFSYDGAQVVLLCFAINDPRSLANVEEKWLPETRVFAPSAPVLLVGLKKDLRTDRLTVEMLRRDGFAPISTSQALAISSRISALGYRECSARTGEGVSDVFELGFTPSAEGGFVPHLIAEDDDSESDVMSPESSIMEDDDVLSPESSVAGEDEDDEGQGMRSRRSSHLESVQEEDEEGLEEEDDDEEDYDDDGEDDADRMRRKPSRRSLATSTMTTTTMTTTTDATEDTTEDEDMAEDVMEEDDEEGDEHLDNGVVAFGEGQSQGLVAGDETHHGDDALLPEPKTHATDRTSLKSDKGTTPLAARESSEEPDSSTIRAIGNESTVDLSGGAGNAGRTSIEESASVIRMPSRESMSGREKPSDASIVEEKGPIDHGESNKTLVTEGEDVDVYEMDDLEGSEGKEGKKEKKFILGGAKDKYREGGRLRGGGGGRGGGSDDEEQTPETLERKSTKSKRSNDLLTQKDKPEDFDPIPQLRRGSVGSMSIAAASLKGVQRQGSVLRNRPSDSTLKKGVGGMTQPQRSQPPVKKKESDGCCVIL</sequence>
<feature type="compositionally biased region" description="Basic and acidic residues" evidence="3">
    <location>
        <begin position="424"/>
        <end position="447"/>
    </location>
</feature>
<keyword evidence="5" id="KW-1185">Reference proteome</keyword>
<evidence type="ECO:0000256" key="2">
    <source>
        <dbReference type="ARBA" id="ARBA00023134"/>
    </source>
</evidence>
<proteinExistence type="predicted"/>
<protein>
    <submittedName>
        <fullName evidence="4">Uncharacterized protein</fullName>
    </submittedName>
</protein>
<dbReference type="Pfam" id="PF00071">
    <property type="entry name" value="Ras"/>
    <property type="match status" value="1"/>
</dbReference>
<feature type="compositionally biased region" description="Acidic residues" evidence="3">
    <location>
        <begin position="241"/>
        <end position="267"/>
    </location>
</feature>
<gene>
    <name evidence="4" type="ORF">HK097_002762</name>
</gene>
<dbReference type="GO" id="GO:0003924">
    <property type="term" value="F:GTPase activity"/>
    <property type="evidence" value="ECO:0007669"/>
    <property type="project" value="InterPro"/>
</dbReference>
<dbReference type="NCBIfam" id="TIGR00231">
    <property type="entry name" value="small_GTP"/>
    <property type="match status" value="1"/>
</dbReference>
<evidence type="ECO:0000256" key="1">
    <source>
        <dbReference type="ARBA" id="ARBA00022741"/>
    </source>
</evidence>
<dbReference type="SMART" id="SM00174">
    <property type="entry name" value="RHO"/>
    <property type="match status" value="1"/>
</dbReference>
<reference evidence="4" key="1">
    <citation type="submission" date="2020-05" db="EMBL/GenBank/DDBJ databases">
        <title>Phylogenomic resolution of chytrid fungi.</title>
        <authorList>
            <person name="Stajich J.E."/>
            <person name="Amses K."/>
            <person name="Simmons R."/>
            <person name="Seto K."/>
            <person name="Myers J."/>
            <person name="Bonds A."/>
            <person name="Quandt C.A."/>
            <person name="Barry K."/>
            <person name="Liu P."/>
            <person name="Grigoriev I."/>
            <person name="Longcore J.E."/>
            <person name="James T.Y."/>
        </authorList>
    </citation>
    <scope>NUCLEOTIDE SEQUENCE</scope>
    <source>
        <strain evidence="4">JEL0318</strain>
    </source>
</reference>
<name>A0AAD5S525_9FUNG</name>
<dbReference type="PRINTS" id="PR00449">
    <property type="entry name" value="RASTRNSFRMNG"/>
</dbReference>
<dbReference type="PROSITE" id="PS51420">
    <property type="entry name" value="RHO"/>
    <property type="match status" value="1"/>
</dbReference>
<feature type="compositionally biased region" description="Low complexity" evidence="3">
    <location>
        <begin position="280"/>
        <end position="294"/>
    </location>
</feature>
<evidence type="ECO:0000313" key="4">
    <source>
        <dbReference type="EMBL" id="KAJ3039696.1"/>
    </source>
</evidence>
<feature type="region of interest" description="Disordered" evidence="3">
    <location>
        <begin position="192"/>
        <end position="603"/>
    </location>
</feature>
<feature type="compositionally biased region" description="Basic and acidic residues" evidence="3">
    <location>
        <begin position="340"/>
        <end position="367"/>
    </location>
</feature>
<dbReference type="EMBL" id="JADGJD010001613">
    <property type="protein sequence ID" value="KAJ3039696.1"/>
    <property type="molecule type" value="Genomic_DNA"/>
</dbReference>
<keyword evidence="2" id="KW-0342">GTP-binding</keyword>
<dbReference type="AlphaFoldDB" id="A0AAD5S525"/>
<dbReference type="Proteomes" id="UP001212841">
    <property type="component" value="Unassembled WGS sequence"/>
</dbReference>
<feature type="compositionally biased region" description="Acidic residues" evidence="3">
    <location>
        <begin position="295"/>
        <end position="319"/>
    </location>
</feature>
<dbReference type="SMART" id="SM00175">
    <property type="entry name" value="RAB"/>
    <property type="match status" value="1"/>
</dbReference>
<dbReference type="SUPFAM" id="SSF52540">
    <property type="entry name" value="P-loop containing nucleoside triphosphate hydrolases"/>
    <property type="match status" value="1"/>
</dbReference>
<feature type="compositionally biased region" description="Polar residues" evidence="3">
    <location>
        <begin position="383"/>
        <end position="396"/>
    </location>
</feature>
<comment type="caution">
    <text evidence="4">The sequence shown here is derived from an EMBL/GenBank/DDBJ whole genome shotgun (WGS) entry which is preliminary data.</text>
</comment>
<dbReference type="InterPro" id="IPR005225">
    <property type="entry name" value="Small_GTP-bd"/>
</dbReference>
<dbReference type="GO" id="GO:0007264">
    <property type="term" value="P:small GTPase-mediated signal transduction"/>
    <property type="evidence" value="ECO:0007669"/>
    <property type="project" value="InterPro"/>
</dbReference>
<dbReference type="PANTHER" id="PTHR24072">
    <property type="entry name" value="RHO FAMILY GTPASE"/>
    <property type="match status" value="1"/>
</dbReference>
<dbReference type="InterPro" id="IPR027417">
    <property type="entry name" value="P-loop_NTPase"/>
</dbReference>
<feature type="compositionally biased region" description="Basic and acidic residues" evidence="3">
    <location>
        <begin position="469"/>
        <end position="494"/>
    </location>
</feature>
<dbReference type="GO" id="GO:0005525">
    <property type="term" value="F:GTP binding"/>
    <property type="evidence" value="ECO:0007669"/>
    <property type="project" value="UniProtKB-KW"/>
</dbReference>
<dbReference type="PROSITE" id="PS51419">
    <property type="entry name" value="RAB"/>
    <property type="match status" value="1"/>
</dbReference>
<organism evidence="4 5">
    <name type="scientific">Rhizophlyctis rosea</name>
    <dbReference type="NCBI Taxonomy" id="64517"/>
    <lineage>
        <taxon>Eukaryota</taxon>
        <taxon>Fungi</taxon>
        <taxon>Fungi incertae sedis</taxon>
        <taxon>Chytridiomycota</taxon>
        <taxon>Chytridiomycota incertae sedis</taxon>
        <taxon>Chytridiomycetes</taxon>
        <taxon>Rhizophlyctidales</taxon>
        <taxon>Rhizophlyctidaceae</taxon>
        <taxon>Rhizophlyctis</taxon>
    </lineage>
</organism>